<organism evidence="2 3">
    <name type="scientific">Pristionchus fissidentatus</name>
    <dbReference type="NCBI Taxonomy" id="1538716"/>
    <lineage>
        <taxon>Eukaryota</taxon>
        <taxon>Metazoa</taxon>
        <taxon>Ecdysozoa</taxon>
        <taxon>Nematoda</taxon>
        <taxon>Chromadorea</taxon>
        <taxon>Rhabditida</taxon>
        <taxon>Rhabditina</taxon>
        <taxon>Diplogasteromorpha</taxon>
        <taxon>Diplogasteroidea</taxon>
        <taxon>Neodiplogasteridae</taxon>
        <taxon>Pristionchus</taxon>
    </lineage>
</organism>
<evidence type="ECO:0008006" key="4">
    <source>
        <dbReference type="Google" id="ProtNLM"/>
    </source>
</evidence>
<evidence type="ECO:0000313" key="3">
    <source>
        <dbReference type="Proteomes" id="UP001432322"/>
    </source>
</evidence>
<evidence type="ECO:0000313" key="2">
    <source>
        <dbReference type="EMBL" id="GMT13443.1"/>
    </source>
</evidence>
<dbReference type="EMBL" id="BTSY01000002">
    <property type="protein sequence ID" value="GMT13443.1"/>
    <property type="molecule type" value="Genomic_DNA"/>
</dbReference>
<protein>
    <recommendedName>
        <fullName evidence="4">Transmembrane protein</fullName>
    </recommendedName>
</protein>
<dbReference type="AlphaFoldDB" id="A0AAV5V301"/>
<keyword evidence="3" id="KW-1185">Reference proteome</keyword>
<accession>A0AAV5V301</accession>
<sequence length="86" mass="9767">MTRLAYTRLPTNDGDIEMQMPQEPTNRIAPWKIAAPLLFVSAFLILNMDVLSFSILPERYFRSGGSIERRISESTTPISKYSGEQT</sequence>
<keyword evidence="1" id="KW-1133">Transmembrane helix</keyword>
<comment type="caution">
    <text evidence="2">The sequence shown here is derived from an EMBL/GenBank/DDBJ whole genome shotgun (WGS) entry which is preliminary data.</text>
</comment>
<feature type="transmembrane region" description="Helical" evidence="1">
    <location>
        <begin position="33"/>
        <end position="56"/>
    </location>
</feature>
<gene>
    <name evidence="2" type="ORF">PFISCL1PPCAC_4740</name>
</gene>
<keyword evidence="1" id="KW-0472">Membrane</keyword>
<evidence type="ECO:0000256" key="1">
    <source>
        <dbReference type="SAM" id="Phobius"/>
    </source>
</evidence>
<reference evidence="2" key="1">
    <citation type="submission" date="2023-10" db="EMBL/GenBank/DDBJ databases">
        <title>Genome assembly of Pristionchus species.</title>
        <authorList>
            <person name="Yoshida K."/>
            <person name="Sommer R.J."/>
        </authorList>
    </citation>
    <scope>NUCLEOTIDE SEQUENCE</scope>
    <source>
        <strain evidence="2">RS5133</strain>
    </source>
</reference>
<feature type="non-terminal residue" evidence="2">
    <location>
        <position position="86"/>
    </location>
</feature>
<name>A0AAV5V301_9BILA</name>
<dbReference type="Proteomes" id="UP001432322">
    <property type="component" value="Unassembled WGS sequence"/>
</dbReference>
<keyword evidence="1" id="KW-0812">Transmembrane</keyword>
<proteinExistence type="predicted"/>